<evidence type="ECO:0000313" key="1">
    <source>
        <dbReference type="EMBL" id="AXF38230.1"/>
    </source>
</evidence>
<dbReference type="EMBL" id="MH252365">
    <property type="protein sequence ID" value="AXF38230.1"/>
    <property type="molecule type" value="Genomic_DNA"/>
</dbReference>
<dbReference type="Pfam" id="PF06995">
    <property type="entry name" value="Phage_P2_GpU"/>
    <property type="match status" value="1"/>
</dbReference>
<dbReference type="Proteomes" id="UP000256012">
    <property type="component" value="Segment"/>
</dbReference>
<protein>
    <submittedName>
        <fullName evidence="1">Putative tail protein</fullName>
    </submittedName>
</protein>
<dbReference type="GeneID" id="63642361"/>
<name>A0A345ANU1_9CAUD</name>
<sequence length="157" mass="17380">MSLAGFLSGFVPMLRLGDFNFSLHVAVAQEMRRRAEYKWPSQERFGQLPARQFTGPGDESITLPGVIYPQWRGSANAMAQLRAMGARGQPYLLMDAQGKMYGRWVITDVEEVSSAFAAFTVPRKIEFNVTLQRFDGSDSSVLGTLLDNALQSAGIQL</sequence>
<dbReference type="RefSeq" id="YP_010037897.1">
    <property type="nucleotide sequence ID" value="NC_054146.1"/>
</dbReference>
<accession>A0A345ANU1</accession>
<keyword evidence="2" id="KW-1185">Reference proteome</keyword>
<organism evidence="1 2">
    <name type="scientific">Ralstonia phage phiRSP</name>
    <dbReference type="NCBI Taxonomy" id="2201420"/>
    <lineage>
        <taxon>Viruses</taxon>
        <taxon>Duplodnaviria</taxon>
        <taxon>Heunggongvirae</taxon>
        <taxon>Uroviricota</taxon>
        <taxon>Caudoviricetes</taxon>
        <taxon>Coatlandelriovirus</taxon>
        <taxon>Coatlandelriovirus RSP</taxon>
    </lineage>
</organism>
<dbReference type="InterPro" id="IPR016912">
    <property type="entry name" value="Phage_P2_GpU"/>
</dbReference>
<dbReference type="InterPro" id="IPR009734">
    <property type="entry name" value="Myoviridae_GpU"/>
</dbReference>
<reference evidence="1 2" key="1">
    <citation type="submission" date="2018-04" db="EMBL/GenBank/DDBJ databases">
        <title>Complete genome of bacteriophage phiRSP, lytic for Ralstonia solanacearum.</title>
        <authorList>
            <person name="Hernandez-Romano J."/>
            <person name="Serrano-Plancarte R."/>
            <person name="Hernandez-Silva I.E."/>
            <person name="Perez-de-la-Rosa J.D."/>
        </authorList>
    </citation>
    <scope>NUCLEOTIDE SEQUENCE [LARGE SCALE GENOMIC DNA]</scope>
</reference>
<dbReference type="PIRSF" id="PIRSF029208">
    <property type="entry name" value="Phage_tail_GPU"/>
    <property type="match status" value="1"/>
</dbReference>
<dbReference type="KEGG" id="vg:63642361"/>
<evidence type="ECO:0000313" key="2">
    <source>
        <dbReference type="Proteomes" id="UP000256012"/>
    </source>
</evidence>
<proteinExistence type="predicted"/>